<proteinExistence type="predicted"/>
<protein>
    <submittedName>
        <fullName evidence="1">Uncharacterized protein</fullName>
    </submittedName>
</protein>
<reference evidence="1" key="1">
    <citation type="submission" date="2018-10" db="EMBL/GenBank/DDBJ databases">
        <title>Hidden diversity of soil giant viruses.</title>
        <authorList>
            <person name="Schulz F."/>
            <person name="Alteio L."/>
            <person name="Goudeau D."/>
            <person name="Ryan E.M."/>
            <person name="Malmstrom R.R."/>
            <person name="Blanchard J."/>
            <person name="Woyke T."/>
        </authorList>
    </citation>
    <scope>NUCLEOTIDE SEQUENCE</scope>
    <source>
        <strain evidence="1">HYV1</strain>
    </source>
</reference>
<dbReference type="EMBL" id="MK072404">
    <property type="protein sequence ID" value="AYV84323.1"/>
    <property type="molecule type" value="Genomic_DNA"/>
</dbReference>
<evidence type="ECO:0000313" key="1">
    <source>
        <dbReference type="EMBL" id="AYV84323.1"/>
    </source>
</evidence>
<sequence>MCGWRTSIELDRFYMNIWRYEKICHCGCEYLLLGLRSLIIWRDIGPLDGRL</sequence>
<gene>
    <name evidence="1" type="ORF">Hyperionvirus22_24</name>
</gene>
<organism evidence="1">
    <name type="scientific">Hyperionvirus sp</name>
    <dbReference type="NCBI Taxonomy" id="2487770"/>
    <lineage>
        <taxon>Viruses</taxon>
        <taxon>Varidnaviria</taxon>
        <taxon>Bamfordvirae</taxon>
        <taxon>Nucleocytoviricota</taxon>
        <taxon>Megaviricetes</taxon>
        <taxon>Imitervirales</taxon>
        <taxon>Mimiviridae</taxon>
        <taxon>Klosneuvirinae</taxon>
    </lineage>
</organism>
<name>A0A3G5AEL6_9VIRU</name>
<accession>A0A3G5AEL6</accession>